<evidence type="ECO:0000313" key="2">
    <source>
        <dbReference type="Proteomes" id="UP001497493"/>
    </source>
</evidence>
<reference evidence="1 2" key="1">
    <citation type="submission" date="2024-04" db="EMBL/GenBank/DDBJ databases">
        <authorList>
            <person name="Cremers G."/>
        </authorList>
    </citation>
    <scope>NUCLEOTIDE SEQUENCE [LARGE SCALE GENOMIC DNA]</scope>
    <source>
        <strain evidence="1">MeCH1-AG</strain>
    </source>
</reference>
<name>A0ABM9NEE4_9GAMM</name>
<dbReference type="Proteomes" id="UP001497493">
    <property type="component" value="Chromosome"/>
</dbReference>
<evidence type="ECO:0000313" key="1">
    <source>
        <dbReference type="EMBL" id="CAL1238958.1"/>
    </source>
</evidence>
<dbReference type="EMBL" id="OZ026884">
    <property type="protein sequence ID" value="CAL1238958.1"/>
    <property type="molecule type" value="Genomic_DNA"/>
</dbReference>
<organism evidence="1 2">
    <name type="scientific">Candidatus Methylocalor cossyra</name>
    <dbReference type="NCBI Taxonomy" id="3108543"/>
    <lineage>
        <taxon>Bacteria</taxon>
        <taxon>Pseudomonadati</taxon>
        <taxon>Pseudomonadota</taxon>
        <taxon>Gammaproteobacteria</taxon>
        <taxon>Methylococcales</taxon>
        <taxon>Methylococcaceae</taxon>
        <taxon>Candidatus Methylocalor</taxon>
    </lineage>
</organism>
<sequence>MEKKRLSRVIDAAQVERIQAYVRRQFASLSWWPTEEPLRARQEFEAVGNSPEALAAWCEKWLNAGQRRQLEQHLRDRATERP</sequence>
<gene>
    <name evidence="1" type="ORF">MECH1_V1_0177</name>
</gene>
<protein>
    <submittedName>
        <fullName evidence="1">Uncharacterized protein</fullName>
    </submittedName>
</protein>
<accession>A0ABM9NEE4</accession>
<keyword evidence="2" id="KW-1185">Reference proteome</keyword>
<proteinExistence type="predicted"/>
<dbReference type="RefSeq" id="WP_348758561.1">
    <property type="nucleotide sequence ID" value="NZ_OZ026884.1"/>
</dbReference>